<dbReference type="SUPFAM" id="SSF52540">
    <property type="entry name" value="P-loop containing nucleoside triphosphate hydrolases"/>
    <property type="match status" value="1"/>
</dbReference>
<sequence>MQEIIVVGEQFSGKSSILEALSGIRFNANKDSHTRFATELVLRRGSETAVKVSIRFADHSPTKEQDQAAQQLFQESRFDKDTLPGIIARAGQLVGIGEGGTKISKDVLRVEVTAPTLCSLTLIDLPGFSDSAAGDPDAGQEKIIQELNESYMRQPENIILAVVTAGSSLASQVVLQKAKRHDPNTELTIGLISKPDLAVADSSDEQSYVDLARDWQNKHQLALGWHVLLNRPQQDLPLKLTPEWQFFHAGASCSATLLDCGVENLQSRLWEVLLEKTKDPEALRSYLLGIAEDFHRLARDGIEGRYSDAFFGDLDPDGANMKLRAVVRNLNRVFAVTLSTKGARYKFEWDGGEADKSSESNATFPDHLQPLFELYNIAGPETITGKDLETRLRVMASDNQGTELPGMPNGDLVFRLFKLQAERWRDIAQFHLDQVLNFTKAFVENVIGFLAKPNQHTTNGILASCVDPFLSEKKETLQTKLQELLLPYMSGYGLSFEEDVYTQVSRKRKRNHAARILDRLEKQHPQPFGFGNRQAFDRNTALSAIVNSEDFESDEFGADGVVEMMLAHYQMSMRTFIDNVINLAIESCLLRHIPSILTPRKVGETSTDSVNKWATESQDIREKRQKLQKEVNVLQEALLVCNAHKPRELTDCMYHNPNH</sequence>
<dbReference type="InterPro" id="IPR045063">
    <property type="entry name" value="Dynamin_N"/>
</dbReference>
<organism evidence="3 4">
    <name type="scientific">Staphylotrichum longicolle</name>
    <dbReference type="NCBI Taxonomy" id="669026"/>
    <lineage>
        <taxon>Eukaryota</taxon>
        <taxon>Fungi</taxon>
        <taxon>Dikarya</taxon>
        <taxon>Ascomycota</taxon>
        <taxon>Pezizomycotina</taxon>
        <taxon>Sordariomycetes</taxon>
        <taxon>Sordariomycetidae</taxon>
        <taxon>Sordariales</taxon>
        <taxon>Chaetomiaceae</taxon>
        <taxon>Staphylotrichum</taxon>
    </lineage>
</organism>
<dbReference type="Pfam" id="PF02212">
    <property type="entry name" value="GED"/>
    <property type="match status" value="1"/>
</dbReference>
<dbReference type="EMBL" id="JAHCVI010000006">
    <property type="protein sequence ID" value="KAG7283969.1"/>
    <property type="molecule type" value="Genomic_DNA"/>
</dbReference>
<dbReference type="CDD" id="cd08771">
    <property type="entry name" value="DLP_1"/>
    <property type="match status" value="1"/>
</dbReference>
<evidence type="ECO:0000259" key="2">
    <source>
        <dbReference type="PROSITE" id="PS51388"/>
    </source>
</evidence>
<feature type="coiled-coil region" evidence="1">
    <location>
        <begin position="610"/>
        <end position="637"/>
    </location>
</feature>
<evidence type="ECO:0000313" key="3">
    <source>
        <dbReference type="EMBL" id="KAG7283969.1"/>
    </source>
</evidence>
<dbReference type="GO" id="GO:0008017">
    <property type="term" value="F:microtubule binding"/>
    <property type="evidence" value="ECO:0007669"/>
    <property type="project" value="TreeGrafter"/>
</dbReference>
<dbReference type="GO" id="GO:0005874">
    <property type="term" value="C:microtubule"/>
    <property type="evidence" value="ECO:0007669"/>
    <property type="project" value="TreeGrafter"/>
</dbReference>
<dbReference type="InterPro" id="IPR001401">
    <property type="entry name" value="Dynamin_GTPase"/>
</dbReference>
<dbReference type="GO" id="GO:0048312">
    <property type="term" value="P:intracellular distribution of mitochondria"/>
    <property type="evidence" value="ECO:0007669"/>
    <property type="project" value="TreeGrafter"/>
</dbReference>
<feature type="domain" description="GED" evidence="2">
    <location>
        <begin position="558"/>
        <end position="649"/>
    </location>
</feature>
<dbReference type="Pfam" id="PF00350">
    <property type="entry name" value="Dynamin_N"/>
    <property type="match status" value="1"/>
</dbReference>
<keyword evidence="4" id="KW-1185">Reference proteome</keyword>
<protein>
    <recommendedName>
        <fullName evidence="2">GED domain-containing protein</fullName>
    </recommendedName>
</protein>
<dbReference type="GO" id="GO:0000266">
    <property type="term" value="P:mitochondrial fission"/>
    <property type="evidence" value="ECO:0007669"/>
    <property type="project" value="TreeGrafter"/>
</dbReference>
<dbReference type="InterPro" id="IPR020850">
    <property type="entry name" value="GED_dom"/>
</dbReference>
<evidence type="ECO:0000256" key="1">
    <source>
        <dbReference type="SAM" id="Coils"/>
    </source>
</evidence>
<dbReference type="GO" id="GO:0005525">
    <property type="term" value="F:GTP binding"/>
    <property type="evidence" value="ECO:0007669"/>
    <property type="project" value="InterPro"/>
</dbReference>
<dbReference type="PROSITE" id="PS51388">
    <property type="entry name" value="GED"/>
    <property type="match status" value="1"/>
</dbReference>
<dbReference type="PANTHER" id="PTHR11566:SF21">
    <property type="entry name" value="DYNAMIN RELATED PROTEIN 1, ISOFORM A"/>
    <property type="match status" value="1"/>
</dbReference>
<dbReference type="GO" id="GO:0005739">
    <property type="term" value="C:mitochondrion"/>
    <property type="evidence" value="ECO:0007669"/>
    <property type="project" value="TreeGrafter"/>
</dbReference>
<dbReference type="PANTHER" id="PTHR11566">
    <property type="entry name" value="DYNAMIN"/>
    <property type="match status" value="1"/>
</dbReference>
<reference evidence="3" key="1">
    <citation type="submission" date="2023-02" db="EMBL/GenBank/DDBJ databases">
        <authorList>
            <person name="Palmer J.M."/>
        </authorList>
    </citation>
    <scope>NUCLEOTIDE SEQUENCE</scope>
    <source>
        <strain evidence="3">FW57</strain>
    </source>
</reference>
<comment type="caution">
    <text evidence="3">The sequence shown here is derived from an EMBL/GenBank/DDBJ whole genome shotgun (WGS) entry which is preliminary data.</text>
</comment>
<evidence type="ECO:0000313" key="4">
    <source>
        <dbReference type="Proteomes" id="UP001197093"/>
    </source>
</evidence>
<dbReference type="SMART" id="SM00053">
    <property type="entry name" value="DYNc"/>
    <property type="match status" value="1"/>
</dbReference>
<name>A0AAD4HSY6_9PEZI</name>
<accession>A0AAD4HSY6</accession>
<dbReference type="InterPro" id="IPR022812">
    <property type="entry name" value="Dynamin"/>
</dbReference>
<dbReference type="GO" id="GO:0016020">
    <property type="term" value="C:membrane"/>
    <property type="evidence" value="ECO:0007669"/>
    <property type="project" value="TreeGrafter"/>
</dbReference>
<dbReference type="InterPro" id="IPR003130">
    <property type="entry name" value="GED"/>
</dbReference>
<proteinExistence type="predicted"/>
<dbReference type="GO" id="GO:0016559">
    <property type="term" value="P:peroxisome fission"/>
    <property type="evidence" value="ECO:0007669"/>
    <property type="project" value="TreeGrafter"/>
</dbReference>
<dbReference type="AlphaFoldDB" id="A0AAD4HSY6"/>
<dbReference type="InterPro" id="IPR027417">
    <property type="entry name" value="P-loop_NTPase"/>
</dbReference>
<dbReference type="Gene3D" id="3.40.50.300">
    <property type="entry name" value="P-loop containing nucleotide triphosphate hydrolases"/>
    <property type="match status" value="1"/>
</dbReference>
<dbReference type="PRINTS" id="PR00195">
    <property type="entry name" value="DYNAMIN"/>
</dbReference>
<dbReference type="GO" id="GO:0003924">
    <property type="term" value="F:GTPase activity"/>
    <property type="evidence" value="ECO:0007669"/>
    <property type="project" value="InterPro"/>
</dbReference>
<dbReference type="Proteomes" id="UP001197093">
    <property type="component" value="Unassembled WGS sequence"/>
</dbReference>
<keyword evidence="1" id="KW-0175">Coiled coil</keyword>
<dbReference type="GO" id="GO:0006897">
    <property type="term" value="P:endocytosis"/>
    <property type="evidence" value="ECO:0007669"/>
    <property type="project" value="TreeGrafter"/>
</dbReference>
<gene>
    <name evidence="3" type="ORF">NEMBOFW57_010327</name>
</gene>